<sequence>MTGPTYDIVFRHCDTDGSGCVDFIEFLGLLGLARDKVGFFSNNRAIARVTDLRQTEVERILGFFGRLGGGSEDEEEATRFIVHRDKGTDVFESPESWAVLRHLKKGDVVTGVGDPKWVDGYLLQPIAPNGLVETEFLTKAAGKQLLRRKRGNEDTEEEEPPSHEHLQ</sequence>
<dbReference type="InterPro" id="IPR002048">
    <property type="entry name" value="EF_hand_dom"/>
</dbReference>
<evidence type="ECO:0000256" key="2">
    <source>
        <dbReference type="SAM" id="MobiDB-lite"/>
    </source>
</evidence>
<gene>
    <name evidence="4" type="ORF">PCOR1329_LOCUS29911</name>
</gene>
<feature type="region of interest" description="Disordered" evidence="2">
    <location>
        <begin position="144"/>
        <end position="167"/>
    </location>
</feature>
<dbReference type="InterPro" id="IPR018247">
    <property type="entry name" value="EF_Hand_1_Ca_BS"/>
</dbReference>
<protein>
    <recommendedName>
        <fullName evidence="3">EF-hand domain-containing protein</fullName>
    </recommendedName>
</protein>
<evidence type="ECO:0000313" key="5">
    <source>
        <dbReference type="Proteomes" id="UP001189429"/>
    </source>
</evidence>
<keyword evidence="1" id="KW-0106">Calcium</keyword>
<dbReference type="PROSITE" id="PS00018">
    <property type="entry name" value="EF_HAND_1"/>
    <property type="match status" value="1"/>
</dbReference>
<organism evidence="4 5">
    <name type="scientific">Prorocentrum cordatum</name>
    <dbReference type="NCBI Taxonomy" id="2364126"/>
    <lineage>
        <taxon>Eukaryota</taxon>
        <taxon>Sar</taxon>
        <taxon>Alveolata</taxon>
        <taxon>Dinophyceae</taxon>
        <taxon>Prorocentrales</taxon>
        <taxon>Prorocentraceae</taxon>
        <taxon>Prorocentrum</taxon>
    </lineage>
</organism>
<feature type="non-terminal residue" evidence="4">
    <location>
        <position position="167"/>
    </location>
</feature>
<dbReference type="InterPro" id="IPR011992">
    <property type="entry name" value="EF-hand-dom_pair"/>
</dbReference>
<evidence type="ECO:0000313" key="4">
    <source>
        <dbReference type="EMBL" id="CAK0831629.1"/>
    </source>
</evidence>
<comment type="caution">
    <text evidence="4">The sequence shown here is derived from an EMBL/GenBank/DDBJ whole genome shotgun (WGS) entry which is preliminary data.</text>
</comment>
<keyword evidence="5" id="KW-1185">Reference proteome</keyword>
<reference evidence="4" key="1">
    <citation type="submission" date="2023-10" db="EMBL/GenBank/DDBJ databases">
        <authorList>
            <person name="Chen Y."/>
            <person name="Shah S."/>
            <person name="Dougan E. K."/>
            <person name="Thang M."/>
            <person name="Chan C."/>
        </authorList>
    </citation>
    <scope>NUCLEOTIDE SEQUENCE [LARGE SCALE GENOMIC DNA]</scope>
</reference>
<dbReference type="SUPFAM" id="SSF47473">
    <property type="entry name" value="EF-hand"/>
    <property type="match status" value="1"/>
</dbReference>
<dbReference type="EMBL" id="CAUYUJ010011356">
    <property type="protein sequence ID" value="CAK0831629.1"/>
    <property type="molecule type" value="Genomic_DNA"/>
</dbReference>
<accession>A0ABN9SIS9</accession>
<name>A0ABN9SIS9_9DINO</name>
<feature type="domain" description="EF-hand" evidence="3">
    <location>
        <begin position="1"/>
        <end position="36"/>
    </location>
</feature>
<dbReference type="Proteomes" id="UP001189429">
    <property type="component" value="Unassembled WGS sequence"/>
</dbReference>
<dbReference type="PROSITE" id="PS50222">
    <property type="entry name" value="EF_HAND_2"/>
    <property type="match status" value="1"/>
</dbReference>
<proteinExistence type="predicted"/>
<evidence type="ECO:0000259" key="3">
    <source>
        <dbReference type="PROSITE" id="PS50222"/>
    </source>
</evidence>
<evidence type="ECO:0000256" key="1">
    <source>
        <dbReference type="ARBA" id="ARBA00022837"/>
    </source>
</evidence>